<dbReference type="EMBL" id="PDOC01000008">
    <property type="protein sequence ID" value="PIL44360.1"/>
    <property type="molecule type" value="Genomic_DNA"/>
</dbReference>
<comment type="caution">
    <text evidence="1">The sequence shown here is derived from an EMBL/GenBank/DDBJ whole genome shotgun (WGS) entry which is preliminary data.</text>
</comment>
<keyword evidence="2" id="KW-1185">Reference proteome</keyword>
<dbReference type="AlphaFoldDB" id="A0A2G8TEA3"/>
<dbReference type="Proteomes" id="UP000230390">
    <property type="component" value="Unassembled WGS sequence"/>
</dbReference>
<dbReference type="OrthoDB" id="344992at2"/>
<evidence type="ECO:0000313" key="1">
    <source>
        <dbReference type="EMBL" id="PIL44360.1"/>
    </source>
</evidence>
<gene>
    <name evidence="1" type="ORF">CR105_14960</name>
</gene>
<dbReference type="SUPFAM" id="SSF56059">
    <property type="entry name" value="Glutathione synthetase ATP-binding domain-like"/>
    <property type="match status" value="1"/>
</dbReference>
<organism evidence="1 2">
    <name type="scientific">Massilia eurypsychrophila</name>
    <dbReference type="NCBI Taxonomy" id="1485217"/>
    <lineage>
        <taxon>Bacteria</taxon>
        <taxon>Pseudomonadati</taxon>
        <taxon>Pseudomonadota</taxon>
        <taxon>Betaproteobacteria</taxon>
        <taxon>Burkholderiales</taxon>
        <taxon>Oxalobacteraceae</taxon>
        <taxon>Telluria group</taxon>
        <taxon>Massilia</taxon>
    </lineage>
</organism>
<evidence type="ECO:0008006" key="3">
    <source>
        <dbReference type="Google" id="ProtNLM"/>
    </source>
</evidence>
<dbReference type="RefSeq" id="WP_099789402.1">
    <property type="nucleotide sequence ID" value="NZ_JBHLYV010000098.1"/>
</dbReference>
<protein>
    <recommendedName>
        <fullName evidence="3">Circularly permuted ATPgrasp domain-containing protein</fullName>
    </recommendedName>
</protein>
<evidence type="ECO:0000313" key="2">
    <source>
        <dbReference type="Proteomes" id="UP000230390"/>
    </source>
</evidence>
<proteinExistence type="predicted"/>
<sequence length="453" mass="48960">MKNFDSRCGVPSGGQGASGLVLAEQLNSGCFCSSLDVGALRAALSTELGDAKVFELVTERCPFLFSSRPVFIAETQTRRIADVIDAIESVIAMPAYRQFVLEHAPQIARHDPGGARGVFFGYDFHLRDDSVGLIEINTNAGGAMLNAAMAKAHRACCSTDAQMAASVESGAGLEDAIVAMFRAEWAASHRGKALATVAIVDAHPEDQYLYPEFLLFQQLFERHGLKAVIADPAAFEFRDGALWCDDNAIDLVYNRLTDFLLELPASASLRAAYLANAVVLTPHPQAHALYANKRNLSILTSAAQLQALGVPQAVQDVLIANIPATELVTQENAGRLWTQRRQLFFKPLAGYGGRAAYRGDKLTKGVWSDIVAGDYIAQALVRPGERAGGERADATSLKFDIRSYVYAGQVQWTSARVYQGQTTNFRTPGGGFAPVYSLPDDAVVRQIERIAEG</sequence>
<name>A0A2G8TEA3_9BURK</name>
<accession>A0A2G8TEA3</accession>
<reference evidence="1 2" key="1">
    <citation type="submission" date="2017-10" db="EMBL/GenBank/DDBJ databases">
        <title>Massilia psychrophilum sp. nov., a novel purple-pigmented bacterium isolated from Tianshan glacier, Xinjiang Municipality, China.</title>
        <authorList>
            <person name="Wang H."/>
        </authorList>
    </citation>
    <scope>NUCLEOTIDE SEQUENCE [LARGE SCALE GENOMIC DNA]</scope>
    <source>
        <strain evidence="1 2">JCM 30074</strain>
    </source>
</reference>